<dbReference type="AlphaFoldDB" id="A0A9X4AM42"/>
<feature type="transmembrane region" description="Helical" evidence="1">
    <location>
        <begin position="144"/>
        <end position="168"/>
    </location>
</feature>
<sequence>MGGWEKFNQIVYWMLKIAYINLLWIFFTVIGLIAFGIFPATAAMFAITRKWIILEERDFKIFQTFWSFYRQDFFKLNGFALIFIVIGYFLYYDVSFLQLNSGSFRFLIPVVMLIAISYVITLLFFFPVFVHFKLKFFQYMKQSFLIALTSPVEVSGMILSAFLLYAMVYLLPGIIPLFTGSLLAVCLTLLSKRAFLRLEKKMGMSVQEQG</sequence>
<feature type="transmembrane region" description="Helical" evidence="1">
    <location>
        <begin position="174"/>
        <end position="195"/>
    </location>
</feature>
<organism evidence="2 3">
    <name type="scientific">Terrihalobacillus insolitus</name>
    <dbReference type="NCBI Taxonomy" id="2950438"/>
    <lineage>
        <taxon>Bacteria</taxon>
        <taxon>Bacillati</taxon>
        <taxon>Bacillota</taxon>
        <taxon>Bacilli</taxon>
        <taxon>Bacillales</taxon>
        <taxon>Bacillaceae</taxon>
        <taxon>Terrihalobacillus</taxon>
    </lineage>
</organism>
<dbReference type="Pfam" id="PF04854">
    <property type="entry name" value="DUF624"/>
    <property type="match status" value="1"/>
</dbReference>
<evidence type="ECO:0000313" key="3">
    <source>
        <dbReference type="Proteomes" id="UP001145050"/>
    </source>
</evidence>
<evidence type="ECO:0000256" key="1">
    <source>
        <dbReference type="SAM" id="Phobius"/>
    </source>
</evidence>
<keyword evidence="3" id="KW-1185">Reference proteome</keyword>
<name>A0A9X4AM42_9BACI</name>
<proteinExistence type="predicted"/>
<accession>A0A9X4AM42</accession>
<dbReference type="InterPro" id="IPR006938">
    <property type="entry name" value="DUF624"/>
</dbReference>
<dbReference type="Proteomes" id="UP001145050">
    <property type="component" value="Unassembled WGS sequence"/>
</dbReference>
<gene>
    <name evidence="2" type="ORF">NC797_01300</name>
</gene>
<feature type="transmembrane region" description="Helical" evidence="1">
    <location>
        <begin position="104"/>
        <end position="132"/>
    </location>
</feature>
<keyword evidence="1" id="KW-0812">Transmembrane</keyword>
<dbReference type="EMBL" id="JAMQKB010000001">
    <property type="protein sequence ID" value="MDC3423143.1"/>
    <property type="molecule type" value="Genomic_DNA"/>
</dbReference>
<keyword evidence="1" id="KW-1133">Transmembrane helix</keyword>
<keyword evidence="1" id="KW-0472">Membrane</keyword>
<evidence type="ECO:0000313" key="2">
    <source>
        <dbReference type="EMBL" id="MDC3423143.1"/>
    </source>
</evidence>
<comment type="caution">
    <text evidence="2">The sequence shown here is derived from an EMBL/GenBank/DDBJ whole genome shotgun (WGS) entry which is preliminary data.</text>
</comment>
<feature type="transmembrane region" description="Helical" evidence="1">
    <location>
        <begin position="73"/>
        <end position="92"/>
    </location>
</feature>
<dbReference type="RefSeq" id="WP_272434800.1">
    <property type="nucleotide sequence ID" value="NZ_JAMQKB010000001.1"/>
</dbReference>
<feature type="transmembrane region" description="Helical" evidence="1">
    <location>
        <begin position="22"/>
        <end position="47"/>
    </location>
</feature>
<reference evidence="2" key="1">
    <citation type="submission" date="2022-06" db="EMBL/GenBank/DDBJ databases">
        <title>Aquibacillus sp. a new bacterium isolated from soil saline samples.</title>
        <authorList>
            <person name="Galisteo C."/>
            <person name="De La Haba R."/>
            <person name="Sanchez-Porro C."/>
            <person name="Ventosa A."/>
        </authorList>
    </citation>
    <scope>NUCLEOTIDE SEQUENCE</scope>
    <source>
        <strain evidence="2">3ASR75-11</strain>
    </source>
</reference>
<protein>
    <submittedName>
        <fullName evidence="2">DUF624 domain-containing protein</fullName>
    </submittedName>
</protein>